<proteinExistence type="predicted"/>
<dbReference type="OrthoDB" id="5230585at2759"/>
<dbReference type="InterPro" id="IPR012942">
    <property type="entry name" value="SRR1-like"/>
</dbReference>
<feature type="domain" description="SRR1-like" evidence="1">
    <location>
        <begin position="70"/>
        <end position="195"/>
    </location>
</feature>
<sequence length="233" mass="25427">MSGHAFGGGLSEICEPFLQYGCSRWRQSSQCAAGLYDSGVKLWRKEELKNIEEQLAQSCTLRMFTVRSFNGHGDGKAKVTKVVCFGLGDMNPRPSASWIAENASKPEDEQLPETYMVESSFMHHAIAWTIADIARACASTGNTVRLLTQDPNYSAERKETLQKVGWEVVREHGAGGFAELDDESIVFSPFTSAPVKQIIADLARPVAIISAESSGGVFNRFGISKNEADVEGV</sequence>
<dbReference type="PANTHER" id="PTHR42080">
    <property type="entry name" value="SRR1 DOMAIN-CONTAINING PROTEIN"/>
    <property type="match status" value="1"/>
</dbReference>
<name>A0A553IDZ2_9PEZI</name>
<dbReference type="PANTHER" id="PTHR42080:SF1">
    <property type="entry name" value="SRR1-LIKE DOMAIN-CONTAINING PROTEIN"/>
    <property type="match status" value="1"/>
</dbReference>
<protein>
    <recommendedName>
        <fullName evidence="1">SRR1-like domain-containing protein</fullName>
    </recommendedName>
</protein>
<organism evidence="2 3">
    <name type="scientific">Xylaria flabelliformis</name>
    <dbReference type="NCBI Taxonomy" id="2512241"/>
    <lineage>
        <taxon>Eukaryota</taxon>
        <taxon>Fungi</taxon>
        <taxon>Dikarya</taxon>
        <taxon>Ascomycota</taxon>
        <taxon>Pezizomycotina</taxon>
        <taxon>Sordariomycetes</taxon>
        <taxon>Xylariomycetidae</taxon>
        <taxon>Xylariales</taxon>
        <taxon>Xylariaceae</taxon>
        <taxon>Xylaria</taxon>
    </lineage>
</organism>
<dbReference type="Pfam" id="PF07985">
    <property type="entry name" value="SRR1"/>
    <property type="match status" value="1"/>
</dbReference>
<dbReference type="EMBL" id="VFLP01000002">
    <property type="protein sequence ID" value="TRX98428.1"/>
    <property type="molecule type" value="Genomic_DNA"/>
</dbReference>
<evidence type="ECO:0000313" key="2">
    <source>
        <dbReference type="EMBL" id="TRX98428.1"/>
    </source>
</evidence>
<accession>A0A553IDZ2</accession>
<comment type="caution">
    <text evidence="2">The sequence shown here is derived from an EMBL/GenBank/DDBJ whole genome shotgun (WGS) entry which is preliminary data.</text>
</comment>
<keyword evidence="3" id="KW-1185">Reference proteome</keyword>
<evidence type="ECO:0000259" key="1">
    <source>
        <dbReference type="Pfam" id="PF07985"/>
    </source>
</evidence>
<gene>
    <name evidence="2" type="ORF">FHL15_000502</name>
</gene>
<evidence type="ECO:0000313" key="3">
    <source>
        <dbReference type="Proteomes" id="UP000319160"/>
    </source>
</evidence>
<reference evidence="3" key="1">
    <citation type="submission" date="2019-06" db="EMBL/GenBank/DDBJ databases">
        <title>Draft genome sequence of the griseofulvin-producing fungus Xylaria cubensis strain G536.</title>
        <authorList>
            <person name="Mead M.E."/>
            <person name="Raja H.A."/>
            <person name="Steenwyk J.L."/>
            <person name="Knowles S.L."/>
            <person name="Oberlies N.H."/>
            <person name="Rokas A."/>
        </authorList>
    </citation>
    <scope>NUCLEOTIDE SEQUENCE [LARGE SCALE GENOMIC DNA]</scope>
    <source>
        <strain evidence="3">G536</strain>
    </source>
</reference>
<dbReference type="Proteomes" id="UP000319160">
    <property type="component" value="Unassembled WGS sequence"/>
</dbReference>
<dbReference type="AlphaFoldDB" id="A0A553IDZ2"/>